<gene>
    <name evidence="2" type="ORF">B9G39_12600</name>
</gene>
<evidence type="ECO:0000313" key="2">
    <source>
        <dbReference type="EMBL" id="RDH44217.1"/>
    </source>
</evidence>
<dbReference type="RefSeq" id="WP_094787412.1">
    <property type="nucleotide sequence ID" value="NZ_NDXW01000001.1"/>
</dbReference>
<dbReference type="EMBL" id="NDXW01000001">
    <property type="protein sequence ID" value="RDH44217.1"/>
    <property type="molecule type" value="Genomic_DNA"/>
</dbReference>
<keyword evidence="1" id="KW-0812">Transmembrane</keyword>
<name>A0A4P9VP05_9GAMM</name>
<keyword evidence="1" id="KW-1133">Transmembrane helix</keyword>
<protein>
    <submittedName>
        <fullName evidence="2">Uncharacterized protein</fullName>
    </submittedName>
</protein>
<proteinExistence type="predicted"/>
<keyword evidence="1" id="KW-0472">Membrane</keyword>
<comment type="caution">
    <text evidence="2">The sequence shown here is derived from an EMBL/GenBank/DDBJ whole genome shotgun (WGS) entry which is preliminary data.</text>
</comment>
<evidence type="ECO:0000313" key="3">
    <source>
        <dbReference type="Proteomes" id="UP000257039"/>
    </source>
</evidence>
<dbReference type="AlphaFoldDB" id="A0A4P9VP05"/>
<accession>A0A4P9VP05</accession>
<feature type="transmembrane region" description="Helical" evidence="1">
    <location>
        <begin position="300"/>
        <end position="319"/>
    </location>
</feature>
<reference evidence="2 3" key="1">
    <citation type="submission" date="2017-04" db="EMBL/GenBank/DDBJ databases">
        <title>Draft genome sequence of Zooshikella ganghwensis VG4 isolated from Red Sea sediments.</title>
        <authorList>
            <person name="Rehman Z."/>
            <person name="Alam I."/>
            <person name="Kamau A."/>
            <person name="Bajic V."/>
            <person name="Leiknes T."/>
        </authorList>
    </citation>
    <scope>NUCLEOTIDE SEQUENCE [LARGE SCALE GENOMIC DNA]</scope>
    <source>
        <strain evidence="2 3">VG4</strain>
    </source>
</reference>
<dbReference type="Proteomes" id="UP000257039">
    <property type="component" value="Unassembled WGS sequence"/>
</dbReference>
<organism evidence="2 3">
    <name type="scientific">Zooshikella ganghwensis</name>
    <dbReference type="NCBI Taxonomy" id="202772"/>
    <lineage>
        <taxon>Bacteria</taxon>
        <taxon>Pseudomonadati</taxon>
        <taxon>Pseudomonadota</taxon>
        <taxon>Gammaproteobacteria</taxon>
        <taxon>Oceanospirillales</taxon>
        <taxon>Zooshikellaceae</taxon>
        <taxon>Zooshikella</taxon>
    </lineage>
</organism>
<keyword evidence="3" id="KW-1185">Reference proteome</keyword>
<sequence>MRRVDRYLKLIDSQLKPVWERLFPVSDYLIGINFSWSTQAGERPSLFFSHRQHPYFKGHGFSIESEALYNYFHENNTLHPLLFQFELNALIRSCCLPADEFPLQRNFIYAGLNLLLTNPANAPVDKPAIPINYELLQPEQFPYPALLTWTNEPCAVLVLTHTQDQAIVRLMQPLVGKVKQLSEDDQDFLSLFIEENNLLRIPAGHTLTVSQRFIDFPANWFQYICAPNKQIIMTRLALIYCAQSGHSSTAPTPHHTSKNTSPKLSLINCEPEIDLPEEEINLTVDTVKTSSPTPAKTNRWLLPLTVSLLGLCLTAVALVKWL</sequence>
<evidence type="ECO:0000256" key="1">
    <source>
        <dbReference type="SAM" id="Phobius"/>
    </source>
</evidence>